<proteinExistence type="predicted"/>
<evidence type="ECO:0000313" key="2">
    <source>
        <dbReference type="Proteomes" id="UP000321570"/>
    </source>
</evidence>
<reference evidence="1 2" key="1">
    <citation type="submission" date="2019-07" db="EMBL/GenBank/DDBJ databases">
        <authorList>
            <person name="Jastrzebski P J."/>
            <person name="Paukszto L."/>
            <person name="Jastrzebski P J."/>
        </authorList>
    </citation>
    <scope>NUCLEOTIDE SEQUENCE [LARGE SCALE GENOMIC DNA]</scope>
    <source>
        <strain evidence="1 2">WMS-il1</strain>
    </source>
</reference>
<sequence>MRVRCRLLHYPHLCSSALSFLSSLLSPLSLARFNPRCGFLEYILVCATLSVLFHDYC</sequence>
<dbReference type="EMBL" id="CABIJS010000709">
    <property type="protein sequence ID" value="VUZ57077.1"/>
    <property type="molecule type" value="Genomic_DNA"/>
</dbReference>
<name>A0A564ZC67_HYMDI</name>
<dbReference type="Proteomes" id="UP000321570">
    <property type="component" value="Unassembled WGS sequence"/>
</dbReference>
<accession>A0A564ZC67</accession>
<protein>
    <submittedName>
        <fullName evidence="1">Uncharacterized protein</fullName>
    </submittedName>
</protein>
<organism evidence="1 2">
    <name type="scientific">Hymenolepis diminuta</name>
    <name type="common">Rat tapeworm</name>
    <dbReference type="NCBI Taxonomy" id="6216"/>
    <lineage>
        <taxon>Eukaryota</taxon>
        <taxon>Metazoa</taxon>
        <taxon>Spiralia</taxon>
        <taxon>Lophotrochozoa</taxon>
        <taxon>Platyhelminthes</taxon>
        <taxon>Cestoda</taxon>
        <taxon>Eucestoda</taxon>
        <taxon>Cyclophyllidea</taxon>
        <taxon>Hymenolepididae</taxon>
        <taxon>Hymenolepis</taxon>
    </lineage>
</organism>
<evidence type="ECO:0000313" key="1">
    <source>
        <dbReference type="EMBL" id="VUZ57077.1"/>
    </source>
</evidence>
<keyword evidence="2" id="KW-1185">Reference proteome</keyword>
<gene>
    <name evidence="1" type="ORF">WMSIL1_LOCUS14574</name>
</gene>
<dbReference type="AlphaFoldDB" id="A0A564ZC67"/>